<dbReference type="InterPro" id="IPR000835">
    <property type="entry name" value="HTH_MarR-typ"/>
</dbReference>
<dbReference type="RefSeq" id="WP_168517405.1">
    <property type="nucleotide sequence ID" value="NZ_JAAXLS010000012.1"/>
</dbReference>
<feature type="domain" description="HTH marR-type" evidence="4">
    <location>
        <begin position="33"/>
        <end position="92"/>
    </location>
</feature>
<organism evidence="5 6">
    <name type="scientific">Amycolatopsis acididurans</name>
    <dbReference type="NCBI Taxonomy" id="2724524"/>
    <lineage>
        <taxon>Bacteria</taxon>
        <taxon>Bacillati</taxon>
        <taxon>Actinomycetota</taxon>
        <taxon>Actinomycetes</taxon>
        <taxon>Pseudonocardiales</taxon>
        <taxon>Pseudonocardiaceae</taxon>
        <taxon>Amycolatopsis</taxon>
    </lineage>
</organism>
<dbReference type="EMBL" id="JAAXLS010000012">
    <property type="protein sequence ID" value="NKQ54947.1"/>
    <property type="molecule type" value="Genomic_DNA"/>
</dbReference>
<dbReference type="InterPro" id="IPR052362">
    <property type="entry name" value="HTH-GbsR_regulator"/>
</dbReference>
<keyword evidence="1" id="KW-0805">Transcription regulation</keyword>
<name>A0ABX1J561_9PSEU</name>
<keyword evidence="2" id="KW-0238">DNA-binding</keyword>
<sequence>MSSRPQSQRDPAPVPKEALPFVEKFAVLLNNAGLGRMPARVFAATLASAHGRLTAAELAETLQISPAAVSGAVRYLVQVGFLQRGREPGARRDHFAFDVGWYEIVSQKDSTYRDLAQAIDEGAAAVGPETEVGRRLAETRDFFEYLAKEMPLLLARWREQAIERRSEAS</sequence>
<dbReference type="Proteomes" id="UP000715441">
    <property type="component" value="Unassembled WGS sequence"/>
</dbReference>
<dbReference type="Gene3D" id="1.10.10.10">
    <property type="entry name" value="Winged helix-like DNA-binding domain superfamily/Winged helix DNA-binding domain"/>
    <property type="match status" value="1"/>
</dbReference>
<evidence type="ECO:0000256" key="2">
    <source>
        <dbReference type="ARBA" id="ARBA00023125"/>
    </source>
</evidence>
<accession>A0ABX1J561</accession>
<protein>
    <submittedName>
        <fullName evidence="5">MarR family transcriptional regulator</fullName>
    </submittedName>
</protein>
<comment type="caution">
    <text evidence="5">The sequence shown here is derived from an EMBL/GenBank/DDBJ whole genome shotgun (WGS) entry which is preliminary data.</text>
</comment>
<dbReference type="InterPro" id="IPR036388">
    <property type="entry name" value="WH-like_DNA-bd_sf"/>
</dbReference>
<evidence type="ECO:0000313" key="5">
    <source>
        <dbReference type="EMBL" id="NKQ54947.1"/>
    </source>
</evidence>
<evidence type="ECO:0000313" key="6">
    <source>
        <dbReference type="Proteomes" id="UP000715441"/>
    </source>
</evidence>
<dbReference type="Pfam" id="PF12802">
    <property type="entry name" value="MarR_2"/>
    <property type="match status" value="1"/>
</dbReference>
<evidence type="ECO:0000256" key="1">
    <source>
        <dbReference type="ARBA" id="ARBA00023015"/>
    </source>
</evidence>
<gene>
    <name evidence="5" type="ORF">HFP15_18855</name>
</gene>
<dbReference type="PANTHER" id="PTHR38465:SF2">
    <property type="entry name" value="HTH-TYPE TRANSCRIPTIONAL REGULATOR MMPR5"/>
    <property type="match status" value="1"/>
</dbReference>
<dbReference type="InterPro" id="IPR036390">
    <property type="entry name" value="WH_DNA-bd_sf"/>
</dbReference>
<keyword evidence="3" id="KW-0804">Transcription</keyword>
<reference evidence="5 6" key="1">
    <citation type="submission" date="2020-04" db="EMBL/GenBank/DDBJ databases">
        <title>Novel species.</title>
        <authorList>
            <person name="Teo W.F.A."/>
            <person name="Lipun K."/>
            <person name="Srisuk N."/>
            <person name="Duangmal K."/>
        </authorList>
    </citation>
    <scope>NUCLEOTIDE SEQUENCE [LARGE SCALE GENOMIC DNA]</scope>
    <source>
        <strain evidence="5 6">K13G38</strain>
    </source>
</reference>
<evidence type="ECO:0000259" key="4">
    <source>
        <dbReference type="Pfam" id="PF12802"/>
    </source>
</evidence>
<proteinExistence type="predicted"/>
<dbReference type="Gene3D" id="1.10.287.160">
    <property type="entry name" value="HR1 repeat"/>
    <property type="match status" value="1"/>
</dbReference>
<dbReference type="PANTHER" id="PTHR38465">
    <property type="entry name" value="HTH-TYPE TRANSCRIPTIONAL REGULATOR MJ1563-RELATED"/>
    <property type="match status" value="1"/>
</dbReference>
<keyword evidence="6" id="KW-1185">Reference proteome</keyword>
<dbReference type="SUPFAM" id="SSF46785">
    <property type="entry name" value="Winged helix' DNA-binding domain"/>
    <property type="match status" value="1"/>
</dbReference>
<evidence type="ECO:0000256" key="3">
    <source>
        <dbReference type="ARBA" id="ARBA00023163"/>
    </source>
</evidence>